<proteinExistence type="predicted"/>
<evidence type="ECO:0000313" key="2">
    <source>
        <dbReference type="EMBL" id="GFT15150.1"/>
    </source>
</evidence>
<evidence type="ECO:0000256" key="1">
    <source>
        <dbReference type="SAM" id="MobiDB-lite"/>
    </source>
</evidence>
<dbReference type="Proteomes" id="UP000887013">
    <property type="component" value="Unassembled WGS sequence"/>
</dbReference>
<keyword evidence="3" id="KW-1185">Reference proteome</keyword>
<accession>A0A8X6NIP5</accession>
<gene>
    <name evidence="2" type="ORF">NPIL_71941</name>
</gene>
<sequence>MEEKMRVRRERRGEIYSVGKEVTGWKKNGLLCSIVLRSGDLAGQIHLNLTKRIDFTLEDSELVIHSHPPGRPSLQQQEKTTEINPLISNCEERRSKYNLFSSPSITP</sequence>
<name>A0A8X6NIP5_NEPPI</name>
<feature type="compositionally biased region" description="Polar residues" evidence="1">
    <location>
        <begin position="73"/>
        <end position="87"/>
    </location>
</feature>
<protein>
    <submittedName>
        <fullName evidence="2">Uncharacterized protein</fullName>
    </submittedName>
</protein>
<organism evidence="2 3">
    <name type="scientific">Nephila pilipes</name>
    <name type="common">Giant wood spider</name>
    <name type="synonym">Nephila maculata</name>
    <dbReference type="NCBI Taxonomy" id="299642"/>
    <lineage>
        <taxon>Eukaryota</taxon>
        <taxon>Metazoa</taxon>
        <taxon>Ecdysozoa</taxon>
        <taxon>Arthropoda</taxon>
        <taxon>Chelicerata</taxon>
        <taxon>Arachnida</taxon>
        <taxon>Araneae</taxon>
        <taxon>Araneomorphae</taxon>
        <taxon>Entelegynae</taxon>
        <taxon>Araneoidea</taxon>
        <taxon>Nephilidae</taxon>
        <taxon>Nephila</taxon>
    </lineage>
</organism>
<reference evidence="2" key="1">
    <citation type="submission" date="2020-08" db="EMBL/GenBank/DDBJ databases">
        <title>Multicomponent nature underlies the extraordinary mechanical properties of spider dragline silk.</title>
        <authorList>
            <person name="Kono N."/>
            <person name="Nakamura H."/>
            <person name="Mori M."/>
            <person name="Yoshida Y."/>
            <person name="Ohtoshi R."/>
            <person name="Malay A.D."/>
            <person name="Moran D.A.P."/>
            <person name="Tomita M."/>
            <person name="Numata K."/>
            <person name="Arakawa K."/>
        </authorList>
    </citation>
    <scope>NUCLEOTIDE SEQUENCE</scope>
</reference>
<evidence type="ECO:0000313" key="3">
    <source>
        <dbReference type="Proteomes" id="UP000887013"/>
    </source>
</evidence>
<feature type="region of interest" description="Disordered" evidence="1">
    <location>
        <begin position="68"/>
        <end position="87"/>
    </location>
</feature>
<dbReference type="AlphaFoldDB" id="A0A8X6NIP5"/>
<dbReference type="EMBL" id="BMAW01058244">
    <property type="protein sequence ID" value="GFT15150.1"/>
    <property type="molecule type" value="Genomic_DNA"/>
</dbReference>
<comment type="caution">
    <text evidence="2">The sequence shown here is derived from an EMBL/GenBank/DDBJ whole genome shotgun (WGS) entry which is preliminary data.</text>
</comment>